<comment type="caution">
    <text evidence="1">The sequence shown here is derived from an EMBL/GenBank/DDBJ whole genome shotgun (WGS) entry which is preliminary data.</text>
</comment>
<proteinExistence type="predicted"/>
<dbReference type="AlphaFoldDB" id="A0A3A8E916"/>
<gene>
    <name evidence="1" type="ORF">D7V32_08490</name>
</gene>
<dbReference type="OrthoDB" id="5739856at2"/>
<sequence length="118" mass="13303">MTAPIAKTIKADTYLAPIFGDRIFLSVADKCTTTPYLVFSGIGSAPENTIDCGAVDENDTYQMVIWHTNPKEAETLRLKVRTLLEKAGFYYNGKHPDSIDTETKLHGRGWDMNWWSET</sequence>
<dbReference type="InterPro" id="IPR021508">
    <property type="entry name" value="Gp17-like"/>
</dbReference>
<name>A0A3A8E916_9GAMM</name>
<dbReference type="Pfam" id="PF11367">
    <property type="entry name" value="Tail_completion_gp17"/>
    <property type="match status" value="1"/>
</dbReference>
<reference evidence="1 2" key="1">
    <citation type="submission" date="2018-09" db="EMBL/GenBank/DDBJ databases">
        <title>The draft genome of Acinetobacter spp. strains.</title>
        <authorList>
            <person name="Qin J."/>
            <person name="Feng Y."/>
            <person name="Zong Z."/>
        </authorList>
    </citation>
    <scope>NUCLEOTIDE SEQUENCE [LARGE SCALE GENOMIC DNA]</scope>
    <source>
        <strain evidence="1 2">WCHAc060012</strain>
    </source>
</reference>
<keyword evidence="2" id="KW-1185">Reference proteome</keyword>
<evidence type="ECO:0000313" key="1">
    <source>
        <dbReference type="EMBL" id="RKG31492.1"/>
    </source>
</evidence>
<dbReference type="Proteomes" id="UP000282388">
    <property type="component" value="Unassembled WGS sequence"/>
</dbReference>
<protein>
    <submittedName>
        <fullName evidence="1">DUF3168 domain-containing protein</fullName>
    </submittedName>
</protein>
<organism evidence="1 2">
    <name type="scientific">Acinetobacter tianfuensis</name>
    <dbReference type="NCBI Taxonomy" id="2419603"/>
    <lineage>
        <taxon>Bacteria</taxon>
        <taxon>Pseudomonadati</taxon>
        <taxon>Pseudomonadota</taxon>
        <taxon>Gammaproteobacteria</taxon>
        <taxon>Moraxellales</taxon>
        <taxon>Moraxellaceae</taxon>
        <taxon>Acinetobacter</taxon>
    </lineage>
</organism>
<evidence type="ECO:0000313" key="2">
    <source>
        <dbReference type="Proteomes" id="UP000282388"/>
    </source>
</evidence>
<dbReference type="EMBL" id="RAXV01000015">
    <property type="protein sequence ID" value="RKG31492.1"/>
    <property type="molecule type" value="Genomic_DNA"/>
</dbReference>
<dbReference type="RefSeq" id="WP_120402457.1">
    <property type="nucleotide sequence ID" value="NZ_RAXV01000015.1"/>
</dbReference>
<accession>A0A3A8E916</accession>